<dbReference type="Proteomes" id="UP000274822">
    <property type="component" value="Unassembled WGS sequence"/>
</dbReference>
<keyword evidence="1" id="KW-0472">Membrane</keyword>
<name>A0A433QLH9_9FUNG</name>
<sequence length="270" mass="30149">MVMMAKFWRLRQNHQFVGYMGCLFDRLGNFNILLDFMVQFNTQLDIAGRMEDALTTSTYDLTIMTESVSSTLKFFEDHKRLARPSRPSEVELANVMAQVDESGDNYRKLMSKTVAFAERSCTSSKMIAKTLELLARAGDMEPLEVLECLDFYTELAEQRYEDAKEIHRSLEDIDKAIQNHMENFNNHSRQFLSSSEHLDEISSSLTAGASTIKPAGALALGVGAGVVVATGVGALLLCSGLFMYKLTLGVFQHGARGKYGVVYVRSLQLI</sequence>
<protein>
    <submittedName>
        <fullName evidence="2">Uncharacterized protein</fullName>
    </submittedName>
</protein>
<keyword evidence="1" id="KW-0812">Transmembrane</keyword>
<proteinExistence type="predicted"/>
<reference evidence="2 3" key="1">
    <citation type="journal article" date="2018" name="New Phytol.">
        <title>Phylogenomics of Endogonaceae and evolution of mycorrhizas within Mucoromycota.</title>
        <authorList>
            <person name="Chang Y."/>
            <person name="Desiro A."/>
            <person name="Na H."/>
            <person name="Sandor L."/>
            <person name="Lipzen A."/>
            <person name="Clum A."/>
            <person name="Barry K."/>
            <person name="Grigoriev I.V."/>
            <person name="Martin F.M."/>
            <person name="Stajich J.E."/>
            <person name="Smith M.E."/>
            <person name="Bonito G."/>
            <person name="Spatafora J.W."/>
        </authorList>
    </citation>
    <scope>NUCLEOTIDE SEQUENCE [LARGE SCALE GENOMIC DNA]</scope>
    <source>
        <strain evidence="2 3">AD002</strain>
    </source>
</reference>
<comment type="caution">
    <text evidence="2">The sequence shown here is derived from an EMBL/GenBank/DDBJ whole genome shotgun (WGS) entry which is preliminary data.</text>
</comment>
<evidence type="ECO:0000313" key="3">
    <source>
        <dbReference type="Proteomes" id="UP000274822"/>
    </source>
</evidence>
<feature type="transmembrane region" description="Helical" evidence="1">
    <location>
        <begin position="218"/>
        <end position="244"/>
    </location>
</feature>
<evidence type="ECO:0000256" key="1">
    <source>
        <dbReference type="SAM" id="Phobius"/>
    </source>
</evidence>
<keyword evidence="1" id="KW-1133">Transmembrane helix</keyword>
<accession>A0A433QLH9</accession>
<gene>
    <name evidence="2" type="ORF">BC938DRAFT_479153</name>
</gene>
<organism evidence="2 3">
    <name type="scientific">Jimgerdemannia flammicorona</name>
    <dbReference type="NCBI Taxonomy" id="994334"/>
    <lineage>
        <taxon>Eukaryota</taxon>
        <taxon>Fungi</taxon>
        <taxon>Fungi incertae sedis</taxon>
        <taxon>Mucoromycota</taxon>
        <taxon>Mucoromycotina</taxon>
        <taxon>Endogonomycetes</taxon>
        <taxon>Endogonales</taxon>
        <taxon>Endogonaceae</taxon>
        <taxon>Jimgerdemannia</taxon>
    </lineage>
</organism>
<dbReference type="EMBL" id="RBNJ01003699">
    <property type="protein sequence ID" value="RUS30618.1"/>
    <property type="molecule type" value="Genomic_DNA"/>
</dbReference>
<evidence type="ECO:0000313" key="2">
    <source>
        <dbReference type="EMBL" id="RUS30618.1"/>
    </source>
</evidence>
<keyword evidence="3" id="KW-1185">Reference proteome</keyword>
<dbReference type="AlphaFoldDB" id="A0A433QLH9"/>